<name>A0ABV8KK72_9ACTN</name>
<dbReference type="GO" id="GO:0016787">
    <property type="term" value="F:hydrolase activity"/>
    <property type="evidence" value="ECO:0007669"/>
    <property type="project" value="UniProtKB-KW"/>
</dbReference>
<keyword evidence="2" id="KW-0378">Hydrolase</keyword>
<comment type="caution">
    <text evidence="2">The sequence shown here is derived from an EMBL/GenBank/DDBJ whole genome shotgun (WGS) entry which is preliminary data.</text>
</comment>
<dbReference type="EC" id="3.4.24.-" evidence="2"/>
<dbReference type="Gene3D" id="2.70.70.10">
    <property type="entry name" value="Glucose Permease (Domain IIA)"/>
    <property type="match status" value="1"/>
</dbReference>
<dbReference type="PANTHER" id="PTHR21666:SF270">
    <property type="entry name" value="MUREIN HYDROLASE ACTIVATOR ENVC"/>
    <property type="match status" value="1"/>
</dbReference>
<dbReference type="InterPro" id="IPR011055">
    <property type="entry name" value="Dup_hybrid_motif"/>
</dbReference>
<reference evidence="3" key="1">
    <citation type="journal article" date="2019" name="Int. J. Syst. Evol. Microbiol.">
        <title>The Global Catalogue of Microorganisms (GCM) 10K type strain sequencing project: providing services to taxonomists for standard genome sequencing and annotation.</title>
        <authorList>
            <consortium name="The Broad Institute Genomics Platform"/>
            <consortium name="The Broad Institute Genome Sequencing Center for Infectious Disease"/>
            <person name="Wu L."/>
            <person name="Ma J."/>
        </authorList>
    </citation>
    <scope>NUCLEOTIDE SEQUENCE [LARGE SCALE GENOMIC DNA]</scope>
    <source>
        <strain evidence="3">2902at01</strain>
    </source>
</reference>
<evidence type="ECO:0000313" key="3">
    <source>
        <dbReference type="Proteomes" id="UP001595868"/>
    </source>
</evidence>
<evidence type="ECO:0000259" key="1">
    <source>
        <dbReference type="Pfam" id="PF01551"/>
    </source>
</evidence>
<dbReference type="EMBL" id="JBHSBN010000006">
    <property type="protein sequence ID" value="MFC4106491.1"/>
    <property type="molecule type" value="Genomic_DNA"/>
</dbReference>
<dbReference type="RefSeq" id="WP_377544459.1">
    <property type="nucleotide sequence ID" value="NZ_JBHSBN010000006.1"/>
</dbReference>
<organism evidence="2 3">
    <name type="scientific">Micromonospora zhanjiangensis</name>
    <dbReference type="NCBI Taxonomy" id="1522057"/>
    <lineage>
        <taxon>Bacteria</taxon>
        <taxon>Bacillati</taxon>
        <taxon>Actinomycetota</taxon>
        <taxon>Actinomycetes</taxon>
        <taxon>Micromonosporales</taxon>
        <taxon>Micromonosporaceae</taxon>
        <taxon>Micromonospora</taxon>
    </lineage>
</organism>
<sequence>MNRIRILLSATVVLGGAIGLAAFGAKLVADARGHATDVSTGQLNAVQVANASAAAGPRPAFQLPFPCDQKWTGNSNNSSAHRSYEIDFNRGSSADADLGDTVVAASGGTVVTSAHQGSANGYGNLVVIDHGDGWKSYYAHLRVRSVSAGAKVSQGQKIGEVGNTSKPGNNISPHLHFEIRTNDAAYPQNIQPAYFNGVKFGYPNQTVTSHNSCSGGSTNPHTPTEVCGAGFGVIDQAALGSAGDVYLLWNATTKNNCVVTLKKTSVGTASAVSAYLEVDGKARVTDSGSFAYYAGPVKAAADNTCIRWGGSVGTTKYDSPREHCG</sequence>
<dbReference type="InterPro" id="IPR050570">
    <property type="entry name" value="Cell_wall_metabolism_enzyme"/>
</dbReference>
<keyword evidence="3" id="KW-1185">Reference proteome</keyword>
<dbReference type="SUPFAM" id="SSF51261">
    <property type="entry name" value="Duplicated hybrid motif"/>
    <property type="match status" value="1"/>
</dbReference>
<protein>
    <submittedName>
        <fullName evidence="2">M23 family metallopeptidase</fullName>
        <ecNumber evidence="2">3.4.24.-</ecNumber>
    </submittedName>
</protein>
<feature type="domain" description="M23ase beta-sheet core" evidence="1">
    <location>
        <begin position="88"/>
        <end position="184"/>
    </location>
</feature>
<proteinExistence type="predicted"/>
<dbReference type="InterPro" id="IPR016047">
    <property type="entry name" value="M23ase_b-sheet_dom"/>
</dbReference>
<dbReference type="PANTHER" id="PTHR21666">
    <property type="entry name" value="PEPTIDASE-RELATED"/>
    <property type="match status" value="1"/>
</dbReference>
<gene>
    <name evidence="2" type="ORF">ACFOX0_11150</name>
</gene>
<dbReference type="CDD" id="cd12797">
    <property type="entry name" value="M23_peptidase"/>
    <property type="match status" value="1"/>
</dbReference>
<evidence type="ECO:0000313" key="2">
    <source>
        <dbReference type="EMBL" id="MFC4106491.1"/>
    </source>
</evidence>
<accession>A0ABV8KK72</accession>
<dbReference type="Pfam" id="PF01551">
    <property type="entry name" value="Peptidase_M23"/>
    <property type="match status" value="1"/>
</dbReference>
<dbReference type="Proteomes" id="UP001595868">
    <property type="component" value="Unassembled WGS sequence"/>
</dbReference>